<protein>
    <recommendedName>
        <fullName evidence="3">TonB C-terminal domain-containing protein</fullName>
    </recommendedName>
</protein>
<dbReference type="OrthoDB" id="1191002at2"/>
<organism evidence="1 2">
    <name type="scientific">Flavobacterium profundi</name>
    <dbReference type="NCBI Taxonomy" id="1774945"/>
    <lineage>
        <taxon>Bacteria</taxon>
        <taxon>Pseudomonadati</taxon>
        <taxon>Bacteroidota</taxon>
        <taxon>Flavobacteriia</taxon>
        <taxon>Flavobacteriales</taxon>
        <taxon>Flavobacteriaceae</taxon>
        <taxon>Flavobacterium</taxon>
    </lineage>
</organism>
<evidence type="ECO:0000313" key="1">
    <source>
        <dbReference type="EMBL" id="MVO08900.1"/>
    </source>
</evidence>
<keyword evidence="2" id="KW-1185">Reference proteome</keyword>
<sequence>MKRTNAILVALFFTFFSCQFFDKKAPDKEQLLKEELGKINWEEVDEFPTVTNCDSVLDKETQKQCFFDYLIQNIQNRIGVDTLQIMYPEMDTISVKVTINPDATLEFRTEKPKEAITYDIKVIDSILQNKLADFPAIEPAIKRGIKVKSQFILPVIIKVEE</sequence>
<dbReference type="AlphaFoldDB" id="A0A6I4IH12"/>
<gene>
    <name evidence="1" type="ORF">GOQ30_06950</name>
</gene>
<proteinExistence type="predicted"/>
<evidence type="ECO:0008006" key="3">
    <source>
        <dbReference type="Google" id="ProtNLM"/>
    </source>
</evidence>
<accession>A0A6I4IH12</accession>
<dbReference type="RefSeq" id="WP_140997294.1">
    <property type="nucleotide sequence ID" value="NZ_VDCZ01000004.1"/>
</dbReference>
<dbReference type="PROSITE" id="PS51257">
    <property type="entry name" value="PROKAR_LIPOPROTEIN"/>
    <property type="match status" value="1"/>
</dbReference>
<evidence type="ECO:0000313" key="2">
    <source>
        <dbReference type="Proteomes" id="UP000431264"/>
    </source>
</evidence>
<name>A0A6I4IH12_9FLAO</name>
<dbReference type="EMBL" id="WQLW01000004">
    <property type="protein sequence ID" value="MVO08900.1"/>
    <property type="molecule type" value="Genomic_DNA"/>
</dbReference>
<reference evidence="2" key="1">
    <citation type="submission" date="2019-05" db="EMBL/GenBank/DDBJ databases">
        <title>Flavobacterium profundi sp. nov., isolated from a deep-sea seamount.</title>
        <authorList>
            <person name="Zhang D.-C."/>
        </authorList>
    </citation>
    <scope>NUCLEOTIDE SEQUENCE [LARGE SCALE GENOMIC DNA]</scope>
    <source>
        <strain evidence="2">TP390</strain>
    </source>
</reference>
<comment type="caution">
    <text evidence="1">The sequence shown here is derived from an EMBL/GenBank/DDBJ whole genome shotgun (WGS) entry which is preliminary data.</text>
</comment>
<dbReference type="Proteomes" id="UP000431264">
    <property type="component" value="Unassembled WGS sequence"/>
</dbReference>